<protein>
    <submittedName>
        <fullName evidence="3">FIG00814129: Possible chaperone</fullName>
    </submittedName>
</protein>
<feature type="region of interest" description="Disordered" evidence="2">
    <location>
        <begin position="149"/>
        <end position="183"/>
    </location>
</feature>
<gene>
    <name evidence="3" type="ORF">AVDCRST_MAG78-2212</name>
</gene>
<evidence type="ECO:0000256" key="1">
    <source>
        <dbReference type="SAM" id="Coils"/>
    </source>
</evidence>
<reference evidence="3" key="1">
    <citation type="submission" date="2020-02" db="EMBL/GenBank/DDBJ databases">
        <authorList>
            <person name="Meier V. D."/>
        </authorList>
    </citation>
    <scope>NUCLEOTIDE SEQUENCE</scope>
    <source>
        <strain evidence="3">AVDCRST_MAG78</strain>
    </source>
</reference>
<keyword evidence="1" id="KW-0175">Coiled coil</keyword>
<organism evidence="3">
    <name type="scientific">uncultured Rubrobacteraceae bacterium</name>
    <dbReference type="NCBI Taxonomy" id="349277"/>
    <lineage>
        <taxon>Bacteria</taxon>
        <taxon>Bacillati</taxon>
        <taxon>Actinomycetota</taxon>
        <taxon>Rubrobacteria</taxon>
        <taxon>Rubrobacterales</taxon>
        <taxon>Rubrobacteraceae</taxon>
        <taxon>environmental samples</taxon>
    </lineage>
</organism>
<accession>A0A6J4Q982</accession>
<name>A0A6J4Q982_9ACTN</name>
<proteinExistence type="predicted"/>
<evidence type="ECO:0000313" key="3">
    <source>
        <dbReference type="EMBL" id="CAA9438365.1"/>
    </source>
</evidence>
<feature type="coiled-coil region" evidence="1">
    <location>
        <begin position="57"/>
        <end position="119"/>
    </location>
</feature>
<dbReference type="AlphaFoldDB" id="A0A6J4Q982"/>
<evidence type="ECO:0000256" key="2">
    <source>
        <dbReference type="SAM" id="MobiDB-lite"/>
    </source>
</evidence>
<sequence>MVGMREDMEYISGVLDELEAIVQDASGVPMRKGRAVIDRADLLAMLDELRGSLPGELSEAEALRRECVAVVASAEEEARRIIEEAHEQAEAKVLDTELYRRSQRRAAEGEDRAERYAREIRGGSEVYQDRVLGQLEGWFQDSLVSVGESRQELGNSPVRRSPMPAAETPPPEENGHGWRASSA</sequence>
<dbReference type="EMBL" id="CADCVB010000148">
    <property type="protein sequence ID" value="CAA9438365.1"/>
    <property type="molecule type" value="Genomic_DNA"/>
</dbReference>